<name>A0A6B0SSI5_9EURY</name>
<dbReference type="InterPro" id="IPR010879">
    <property type="entry name" value="DUF1508"/>
</dbReference>
<dbReference type="NCBIfam" id="NF041908">
    <property type="entry name" value="HVO_2922"/>
    <property type="match status" value="1"/>
</dbReference>
<evidence type="ECO:0000259" key="3">
    <source>
        <dbReference type="Pfam" id="PF20068"/>
    </source>
</evidence>
<dbReference type="Gene3D" id="2.30.29.80">
    <property type="match status" value="1"/>
</dbReference>
<comment type="caution">
    <text evidence="4">The sequence shown here is derived from an EMBL/GenBank/DDBJ whole genome shotgun (WGS) entry which is preliminary data.</text>
</comment>
<dbReference type="Pfam" id="PF20068">
    <property type="entry name" value="Amphi-Trp"/>
    <property type="match status" value="1"/>
</dbReference>
<feature type="domain" description="DUF1508" evidence="2">
    <location>
        <begin position="144"/>
        <end position="190"/>
    </location>
</feature>
<feature type="domain" description="Amphi-Trp" evidence="3">
    <location>
        <begin position="2"/>
        <end position="75"/>
    </location>
</feature>
<feature type="compositionally biased region" description="Acidic residues" evidence="1">
    <location>
        <begin position="44"/>
        <end position="65"/>
    </location>
</feature>
<dbReference type="AlphaFoldDB" id="A0A6B0SSI5"/>
<gene>
    <name evidence="4" type="ORF">GRX01_11175</name>
</gene>
<dbReference type="SUPFAM" id="SSF160113">
    <property type="entry name" value="YegP-like"/>
    <property type="match status" value="1"/>
</dbReference>
<reference evidence="4 5" key="1">
    <citation type="submission" date="2019-12" db="EMBL/GenBank/DDBJ databases">
        <title>Isolation and characterization of three novel carbon monoxide-oxidizing members of Halobacteria from salione crusts and soils.</title>
        <authorList>
            <person name="Myers M.R."/>
            <person name="King G.M."/>
        </authorList>
    </citation>
    <scope>NUCLEOTIDE SEQUENCE [LARGE SCALE GENOMIC DNA]</scope>
    <source>
        <strain evidence="4 5">WSA2</strain>
    </source>
</reference>
<feature type="compositionally biased region" description="Low complexity" evidence="1">
    <location>
        <begin position="122"/>
        <end position="131"/>
    </location>
</feature>
<dbReference type="InterPro" id="IPR027598">
    <property type="entry name" value="Amphi-Trp_dom"/>
</dbReference>
<dbReference type="InterPro" id="IPR036913">
    <property type="entry name" value="YegP-like_sf"/>
</dbReference>
<dbReference type="NCBIfam" id="TIGR04354">
    <property type="entry name" value="amphi-Trp"/>
    <property type="match status" value="1"/>
</dbReference>
<evidence type="ECO:0000313" key="4">
    <source>
        <dbReference type="EMBL" id="MXR41894.1"/>
    </source>
</evidence>
<keyword evidence="5" id="KW-1185">Reference proteome</keyword>
<dbReference type="Pfam" id="PF07411">
    <property type="entry name" value="DUF1508"/>
    <property type="match status" value="1"/>
</dbReference>
<accession>A0A6B0SSI5</accession>
<evidence type="ECO:0000259" key="2">
    <source>
        <dbReference type="Pfam" id="PF07411"/>
    </source>
</evidence>
<dbReference type="Proteomes" id="UP000437065">
    <property type="component" value="Unassembled WGS sequence"/>
</dbReference>
<evidence type="ECO:0000313" key="5">
    <source>
        <dbReference type="Proteomes" id="UP000437065"/>
    </source>
</evidence>
<sequence length="194" mass="20561">MDERMDRATAAALLRGIAADLAAGDDLRLGEGDDATSVPLPDAMDVEVDLETDGEDDETELEVEFEWSGSDVTDGETTATSERDEGAVAGESDEADPVDASGSTDDGEAPGIAATDPEDLPAEAVPAPDAAPPVSLARFELYRDRADEWRWRLVHRNGNIVATSGEGYSSDRAARRGMQSVVRNAPDAAVLREE</sequence>
<feature type="region of interest" description="Disordered" evidence="1">
    <location>
        <begin position="22"/>
        <end position="131"/>
    </location>
</feature>
<dbReference type="EMBL" id="WUUS01000006">
    <property type="protein sequence ID" value="MXR41894.1"/>
    <property type="molecule type" value="Genomic_DNA"/>
</dbReference>
<proteinExistence type="predicted"/>
<protein>
    <submittedName>
        <fullName evidence="4">DUF1508 domain-containing protein</fullName>
    </submittedName>
</protein>
<organism evidence="4 5">
    <name type="scientific">Halobaculum saliterrae</name>
    <dbReference type="NCBI Taxonomy" id="2073113"/>
    <lineage>
        <taxon>Archaea</taxon>
        <taxon>Methanobacteriati</taxon>
        <taxon>Methanobacteriota</taxon>
        <taxon>Stenosarchaea group</taxon>
        <taxon>Halobacteria</taxon>
        <taxon>Halobacteriales</taxon>
        <taxon>Haloferacaceae</taxon>
        <taxon>Halobaculum</taxon>
    </lineage>
</organism>
<evidence type="ECO:0000256" key="1">
    <source>
        <dbReference type="SAM" id="MobiDB-lite"/>
    </source>
</evidence>